<sequence>MPPNLKQRLAALSLAPSSPSAPLGFPSSPSSPSSRRKIFNTPWKRNPQDATGDEPGARDKVQDVMSKVIFQAGVDYETRPMVILNASALPDPREVSYDLLLLRILSYLDLYVESDYTVVFFAAGGRHAPNWNWVWKAYRSLSRKYRKNLKRLYIVHSSFFSKMLFSLAGAIISPKFFRKLVYINTLSDLAHHVPLTQIDIPPAVYRENLKQENQINLPTPTRSSVFGVPLDELMGFNGEKGSIPRVVKDSIQYLEDSGLEEDGLFRRSPNSVLLKQVQQAYDRGQVVSLHTFNDPHLAAVLLKKYIRDLPDPLFPENLYPSIRRCPTPTNDASDLTSVGYIRDTLLPQLMPCAYVLLSHVLHLMHQVSLHAATNRMDAHNLALVLCPNLVSSPNPMKDVLMCGIPGGPSFTNDASSSMTSSTLTTSSAAASSTTAVSSPSLSSSTSSTEAKTTLGAVIKLCIQRYYEIFDEVRDPAEAVQRSVRSPSPPSSSASSSSGPKQPRPLSLNGDDDDIDDAMLVMPIGPSTTGGPSSMATSERTINLGGGSGGGISYQPRQRKGPVNASGSGGGVRSVNTDTINGNGGGYSYASRSRARSTISIEGGGNGGGFGRGSISIGKGTMRKSSGAAVEAVGVTAGGFFSPPGTAPPVPPLPFGGAHSGRLGRG</sequence>
<gene>
    <name evidence="1" type="ORF">BV22DRAFT_1036424</name>
</gene>
<evidence type="ECO:0000313" key="1">
    <source>
        <dbReference type="EMBL" id="KAH7923341.1"/>
    </source>
</evidence>
<dbReference type="Proteomes" id="UP000790709">
    <property type="component" value="Unassembled WGS sequence"/>
</dbReference>
<organism evidence="1 2">
    <name type="scientific">Leucogyrophana mollusca</name>
    <dbReference type="NCBI Taxonomy" id="85980"/>
    <lineage>
        <taxon>Eukaryota</taxon>
        <taxon>Fungi</taxon>
        <taxon>Dikarya</taxon>
        <taxon>Basidiomycota</taxon>
        <taxon>Agaricomycotina</taxon>
        <taxon>Agaricomycetes</taxon>
        <taxon>Agaricomycetidae</taxon>
        <taxon>Boletales</taxon>
        <taxon>Boletales incertae sedis</taxon>
        <taxon>Leucogyrophana</taxon>
    </lineage>
</organism>
<keyword evidence="2" id="KW-1185">Reference proteome</keyword>
<reference evidence="1" key="1">
    <citation type="journal article" date="2021" name="New Phytol.">
        <title>Evolutionary innovations through gain and loss of genes in the ectomycorrhizal Boletales.</title>
        <authorList>
            <person name="Wu G."/>
            <person name="Miyauchi S."/>
            <person name="Morin E."/>
            <person name="Kuo A."/>
            <person name="Drula E."/>
            <person name="Varga T."/>
            <person name="Kohler A."/>
            <person name="Feng B."/>
            <person name="Cao Y."/>
            <person name="Lipzen A."/>
            <person name="Daum C."/>
            <person name="Hundley H."/>
            <person name="Pangilinan J."/>
            <person name="Johnson J."/>
            <person name="Barry K."/>
            <person name="LaButti K."/>
            <person name="Ng V."/>
            <person name="Ahrendt S."/>
            <person name="Min B."/>
            <person name="Choi I.G."/>
            <person name="Park H."/>
            <person name="Plett J.M."/>
            <person name="Magnuson J."/>
            <person name="Spatafora J.W."/>
            <person name="Nagy L.G."/>
            <person name="Henrissat B."/>
            <person name="Grigoriev I.V."/>
            <person name="Yang Z.L."/>
            <person name="Xu J."/>
            <person name="Martin F.M."/>
        </authorList>
    </citation>
    <scope>NUCLEOTIDE SEQUENCE</scope>
    <source>
        <strain evidence="1">KUC20120723A-06</strain>
    </source>
</reference>
<name>A0ACB8BDS8_9AGAM</name>
<evidence type="ECO:0000313" key="2">
    <source>
        <dbReference type="Proteomes" id="UP000790709"/>
    </source>
</evidence>
<dbReference type="EMBL" id="MU266455">
    <property type="protein sequence ID" value="KAH7923341.1"/>
    <property type="molecule type" value="Genomic_DNA"/>
</dbReference>
<proteinExistence type="predicted"/>
<protein>
    <submittedName>
        <fullName evidence="1">Uncharacterized protein</fullName>
    </submittedName>
</protein>
<comment type="caution">
    <text evidence="1">The sequence shown here is derived from an EMBL/GenBank/DDBJ whole genome shotgun (WGS) entry which is preliminary data.</text>
</comment>
<accession>A0ACB8BDS8</accession>